<feature type="domain" description="Chromosomal replication initiator DnaA C-terminal" evidence="2">
    <location>
        <begin position="299"/>
        <end position="367"/>
    </location>
</feature>
<dbReference type="PANTHER" id="PTHR34322">
    <property type="entry name" value="TRANSPOSASE, Y1_TNP DOMAIN-CONTAINING"/>
    <property type="match status" value="1"/>
</dbReference>
<dbReference type="SMART" id="SM01321">
    <property type="entry name" value="Y1_Tnp"/>
    <property type="match status" value="1"/>
</dbReference>
<dbReference type="GO" id="GO:0006275">
    <property type="term" value="P:regulation of DNA replication"/>
    <property type="evidence" value="ECO:0007669"/>
    <property type="project" value="InterPro"/>
</dbReference>
<dbReference type="AlphaFoldDB" id="A0A8J6NWX9"/>
<dbReference type="Gene3D" id="3.30.70.1290">
    <property type="entry name" value="Transposase IS200-like"/>
    <property type="match status" value="1"/>
</dbReference>
<dbReference type="SMART" id="SM00760">
    <property type="entry name" value="Bac_DnaA_C"/>
    <property type="match status" value="1"/>
</dbReference>
<dbReference type="Pfam" id="PF01797">
    <property type="entry name" value="Y1_Tnp"/>
    <property type="match status" value="1"/>
</dbReference>
<evidence type="ECO:0000259" key="2">
    <source>
        <dbReference type="SMART" id="SM00760"/>
    </source>
</evidence>
<sequence length="384" mass="44094">MPRQARLDVPGLLQHVMARGIERRKIFIDDKDRESFLERFACILEETQTRCYAWALIPNHFHLLLRTGATPLSKVMRRLMTGHAVTFNKRHKRSGHLFQNRYKSVICEEDPYLLELIRYIHLNPLRAKLVEDLRELDKYPWTGHSAILGRRKNPLVPYPPANKSFSAEGGFSFSQFRPETEKAKKNPQNQCNPFNPCQKRPLSEKTIEDVLLHFGKTKKVARRRYRQSVKNGIDQGKRPELQGGGLVRSAGGNKSGLLGRKREEREKGDARILGSGVFVEEILQESNELYEMKARNRISLDDLILKVSSKVDLDMENLKSSKRNRKVSYARAVISYLAVNQLGWNASDVARKLRISGMGVGKCVDRGKKIFDKPEIIKEYLGQV</sequence>
<dbReference type="GO" id="GO:0004803">
    <property type="term" value="F:transposase activity"/>
    <property type="evidence" value="ECO:0007669"/>
    <property type="project" value="InterPro"/>
</dbReference>
<dbReference type="GO" id="GO:0006313">
    <property type="term" value="P:DNA transposition"/>
    <property type="evidence" value="ECO:0007669"/>
    <property type="project" value="InterPro"/>
</dbReference>
<evidence type="ECO:0000313" key="5">
    <source>
        <dbReference type="Proteomes" id="UP000605201"/>
    </source>
</evidence>
<comment type="caution">
    <text evidence="4">The sequence shown here is derived from an EMBL/GenBank/DDBJ whole genome shotgun (WGS) entry which is preliminary data.</text>
</comment>
<dbReference type="PANTHER" id="PTHR34322:SF2">
    <property type="entry name" value="TRANSPOSASE IS200-LIKE DOMAIN-CONTAINING PROTEIN"/>
    <property type="match status" value="1"/>
</dbReference>
<dbReference type="SUPFAM" id="SSF48295">
    <property type="entry name" value="TrpR-like"/>
    <property type="match status" value="1"/>
</dbReference>
<evidence type="ECO:0000313" key="4">
    <source>
        <dbReference type="EMBL" id="MBC8434293.1"/>
    </source>
</evidence>
<feature type="region of interest" description="Disordered" evidence="1">
    <location>
        <begin position="234"/>
        <end position="265"/>
    </location>
</feature>
<feature type="domain" description="Transposase IS200-like" evidence="3">
    <location>
        <begin position="9"/>
        <end position="123"/>
    </location>
</feature>
<evidence type="ECO:0000256" key="1">
    <source>
        <dbReference type="SAM" id="MobiDB-lite"/>
    </source>
</evidence>
<dbReference type="InterPro" id="IPR010921">
    <property type="entry name" value="Trp_repressor/repl_initiator"/>
</dbReference>
<dbReference type="Gene3D" id="1.10.1750.10">
    <property type="match status" value="1"/>
</dbReference>
<accession>A0A8J6NWX9</accession>
<dbReference type="EMBL" id="JACNIG010000411">
    <property type="protein sequence ID" value="MBC8434293.1"/>
    <property type="molecule type" value="Genomic_DNA"/>
</dbReference>
<dbReference type="SUPFAM" id="SSF143422">
    <property type="entry name" value="Transposase IS200-like"/>
    <property type="match status" value="1"/>
</dbReference>
<name>A0A8J6NWX9_9BACT</name>
<proteinExistence type="predicted"/>
<evidence type="ECO:0000259" key="3">
    <source>
        <dbReference type="SMART" id="SM01321"/>
    </source>
</evidence>
<dbReference type="GO" id="GO:0043565">
    <property type="term" value="F:sequence-specific DNA binding"/>
    <property type="evidence" value="ECO:0007669"/>
    <property type="project" value="InterPro"/>
</dbReference>
<dbReference type="InterPro" id="IPR002686">
    <property type="entry name" value="Transposase_17"/>
</dbReference>
<dbReference type="Proteomes" id="UP000605201">
    <property type="component" value="Unassembled WGS sequence"/>
</dbReference>
<gene>
    <name evidence="4" type="ORF">H8D96_20485</name>
</gene>
<organism evidence="4 5">
    <name type="scientific">Candidatus Desulfatibia vada</name>
    <dbReference type="NCBI Taxonomy" id="2841696"/>
    <lineage>
        <taxon>Bacteria</taxon>
        <taxon>Pseudomonadati</taxon>
        <taxon>Thermodesulfobacteriota</taxon>
        <taxon>Desulfobacteria</taxon>
        <taxon>Desulfobacterales</taxon>
        <taxon>Desulfobacterales incertae sedis</taxon>
        <taxon>Candidatus Desulfatibia</taxon>
    </lineage>
</organism>
<reference evidence="4 5" key="1">
    <citation type="submission" date="2020-08" db="EMBL/GenBank/DDBJ databases">
        <title>Bridging the membrane lipid divide: bacteria of the FCB group superphylum have the potential to synthesize archaeal ether lipids.</title>
        <authorList>
            <person name="Villanueva L."/>
            <person name="Von Meijenfeldt F.A.B."/>
            <person name="Westbye A.B."/>
            <person name="Yadav S."/>
            <person name="Hopmans E.C."/>
            <person name="Dutilh B.E."/>
            <person name="Sinninghe Damste J.S."/>
        </authorList>
    </citation>
    <scope>NUCLEOTIDE SEQUENCE [LARGE SCALE GENOMIC DNA]</scope>
    <source>
        <strain evidence="4">NIOZ-UU17</strain>
    </source>
</reference>
<dbReference type="GO" id="GO:0005524">
    <property type="term" value="F:ATP binding"/>
    <property type="evidence" value="ECO:0007669"/>
    <property type="project" value="InterPro"/>
</dbReference>
<protein>
    <submittedName>
        <fullName evidence="4">Transposase</fullName>
    </submittedName>
</protein>
<dbReference type="InterPro" id="IPR036515">
    <property type="entry name" value="Transposase_17_sf"/>
</dbReference>
<dbReference type="GO" id="GO:0006270">
    <property type="term" value="P:DNA replication initiation"/>
    <property type="evidence" value="ECO:0007669"/>
    <property type="project" value="InterPro"/>
</dbReference>
<dbReference type="InterPro" id="IPR013159">
    <property type="entry name" value="DnaA_C"/>
</dbReference>